<evidence type="ECO:0000256" key="1">
    <source>
        <dbReference type="ARBA" id="ARBA00022763"/>
    </source>
</evidence>
<dbReference type="Proteomes" id="UP001257739">
    <property type="component" value="Unassembled WGS sequence"/>
</dbReference>
<keyword evidence="2" id="KW-0067">ATP-binding</keyword>
<comment type="caution">
    <text evidence="5">The sequence shown here is derived from an EMBL/GenBank/DDBJ whole genome shotgun (WGS) entry which is preliminary data.</text>
</comment>
<sequence>MDGPQLELHDVTPGVTVRSSLSPSRAGDFLTCPLRYRLRVIDRLPEPADAVMVRGTLVHAVLEDLLAEPAESRTLDEAVKLLPTEWDKLRAEEPRLAELFTSEQAADETEWLASAITLLETYFRMEDPRYLGPHTREEKISFEHESGLTFAGIVDRIDIAPDGRIRVVDYKTGKAPNPLYEDKALFQMKFYALVIWRTRGILPTLLQLMYIGDGSFITYEPKEDELIATERKVLALWDAIASAVERRDFRPKKSGLCKWCSHQAICPEWGGTPPPFPEILPEVPIVP</sequence>
<dbReference type="EMBL" id="JAVDWH010000001">
    <property type="protein sequence ID" value="MDR7086939.1"/>
    <property type="molecule type" value="Genomic_DNA"/>
</dbReference>
<proteinExistence type="predicted"/>
<accession>A0ABU1UP27</accession>
<keyword evidence="5" id="KW-0269">Exonuclease</keyword>
<feature type="domain" description="PD-(D/E)XK endonuclease-like" evidence="4">
    <location>
        <begin position="20"/>
        <end position="267"/>
    </location>
</feature>
<dbReference type="InterPro" id="IPR011335">
    <property type="entry name" value="Restrct_endonuc-II-like"/>
</dbReference>
<dbReference type="SUPFAM" id="SSF52980">
    <property type="entry name" value="Restriction endonuclease-like"/>
    <property type="match status" value="1"/>
</dbReference>
<keyword evidence="2" id="KW-0547">Nucleotide-binding</keyword>
<dbReference type="Pfam" id="PF12705">
    <property type="entry name" value="PDDEXK_1"/>
    <property type="match status" value="1"/>
</dbReference>
<evidence type="ECO:0000313" key="6">
    <source>
        <dbReference type="Proteomes" id="UP001257739"/>
    </source>
</evidence>
<keyword evidence="5" id="KW-0540">Nuclease</keyword>
<dbReference type="GO" id="GO:0004527">
    <property type="term" value="F:exonuclease activity"/>
    <property type="evidence" value="ECO:0007669"/>
    <property type="project" value="UniProtKB-KW"/>
</dbReference>
<reference evidence="5 6" key="1">
    <citation type="submission" date="2023-07" db="EMBL/GenBank/DDBJ databases">
        <title>Sorghum-associated microbial communities from plants grown in Nebraska, USA.</title>
        <authorList>
            <person name="Schachtman D."/>
        </authorList>
    </citation>
    <scope>NUCLEOTIDE SEQUENCE [LARGE SCALE GENOMIC DNA]</scope>
    <source>
        <strain evidence="5 6">BE248</strain>
    </source>
</reference>
<keyword evidence="5" id="KW-0378">Hydrolase</keyword>
<keyword evidence="6" id="KW-1185">Reference proteome</keyword>
<name>A0ABU1UP27_9ACTN</name>
<evidence type="ECO:0000256" key="2">
    <source>
        <dbReference type="ARBA" id="ARBA00022806"/>
    </source>
</evidence>
<dbReference type="InterPro" id="IPR011604">
    <property type="entry name" value="PDDEXK-like_dom_sf"/>
</dbReference>
<protein>
    <submittedName>
        <fullName evidence="5">RecB family exonuclease</fullName>
    </submittedName>
</protein>
<dbReference type="InterPro" id="IPR038726">
    <property type="entry name" value="PDDEXK_AddAB-type"/>
</dbReference>
<keyword evidence="2" id="KW-0347">Helicase</keyword>
<evidence type="ECO:0000256" key="3">
    <source>
        <dbReference type="ARBA" id="ARBA00023204"/>
    </source>
</evidence>
<evidence type="ECO:0000313" key="5">
    <source>
        <dbReference type="EMBL" id="MDR7086939.1"/>
    </source>
</evidence>
<dbReference type="RefSeq" id="WP_309969734.1">
    <property type="nucleotide sequence ID" value="NZ_JAVDWH010000001.1"/>
</dbReference>
<keyword evidence="1" id="KW-0227">DNA damage</keyword>
<keyword evidence="3" id="KW-0234">DNA repair</keyword>
<gene>
    <name evidence="5" type="ORF">J2X11_001778</name>
</gene>
<evidence type="ECO:0000259" key="4">
    <source>
        <dbReference type="Pfam" id="PF12705"/>
    </source>
</evidence>
<organism evidence="5 6">
    <name type="scientific">Aeromicrobium panaciterrae</name>
    <dbReference type="NCBI Taxonomy" id="363861"/>
    <lineage>
        <taxon>Bacteria</taxon>
        <taxon>Bacillati</taxon>
        <taxon>Actinomycetota</taxon>
        <taxon>Actinomycetes</taxon>
        <taxon>Propionibacteriales</taxon>
        <taxon>Nocardioidaceae</taxon>
        <taxon>Aeromicrobium</taxon>
    </lineage>
</organism>
<dbReference type="Gene3D" id="3.90.320.10">
    <property type="match status" value="1"/>
</dbReference>